<dbReference type="GO" id="GO:0005886">
    <property type="term" value="C:plasma membrane"/>
    <property type="evidence" value="ECO:0007669"/>
    <property type="project" value="TreeGrafter"/>
</dbReference>
<evidence type="ECO:0000256" key="4">
    <source>
        <dbReference type="ARBA" id="ARBA00022989"/>
    </source>
</evidence>
<organism evidence="9 10">
    <name type="scientific">Cordyceps javanica</name>
    <dbReference type="NCBI Taxonomy" id="43265"/>
    <lineage>
        <taxon>Eukaryota</taxon>
        <taxon>Fungi</taxon>
        <taxon>Dikarya</taxon>
        <taxon>Ascomycota</taxon>
        <taxon>Pezizomycotina</taxon>
        <taxon>Sordariomycetes</taxon>
        <taxon>Hypocreomycetidae</taxon>
        <taxon>Hypocreales</taxon>
        <taxon>Cordycipitaceae</taxon>
        <taxon>Cordyceps</taxon>
    </lineage>
</organism>
<gene>
    <name evidence="9" type="ORF">IF1G_01581</name>
</gene>
<comment type="similarity">
    <text evidence="2 6">Belongs to the CDC50/LEM3 family.</text>
</comment>
<evidence type="ECO:0000256" key="7">
    <source>
        <dbReference type="SAM" id="MobiDB-lite"/>
    </source>
</evidence>
<evidence type="ECO:0000256" key="5">
    <source>
        <dbReference type="ARBA" id="ARBA00023136"/>
    </source>
</evidence>
<dbReference type="InterPro" id="IPR005045">
    <property type="entry name" value="CDC50/LEM3_fam"/>
</dbReference>
<evidence type="ECO:0000313" key="10">
    <source>
        <dbReference type="Proteomes" id="UP000315783"/>
    </source>
</evidence>
<comment type="subcellular location">
    <subcellularLocation>
        <location evidence="1">Membrane</location>
        <topology evidence="1">Multi-pass membrane protein</topology>
    </subcellularLocation>
</comment>
<dbReference type="OrthoDB" id="340608at2759"/>
<dbReference type="EMBL" id="SPUK01000002">
    <property type="protein sequence ID" value="TQV99366.1"/>
    <property type="molecule type" value="Genomic_DNA"/>
</dbReference>
<evidence type="ECO:0000256" key="3">
    <source>
        <dbReference type="ARBA" id="ARBA00022692"/>
    </source>
</evidence>
<dbReference type="GO" id="GO:0005783">
    <property type="term" value="C:endoplasmic reticulum"/>
    <property type="evidence" value="ECO:0007669"/>
    <property type="project" value="TreeGrafter"/>
</dbReference>
<dbReference type="GO" id="GO:0045332">
    <property type="term" value="P:phospholipid translocation"/>
    <property type="evidence" value="ECO:0007669"/>
    <property type="project" value="UniProtKB-UniRule"/>
</dbReference>
<dbReference type="GO" id="GO:0005794">
    <property type="term" value="C:Golgi apparatus"/>
    <property type="evidence" value="ECO:0007669"/>
    <property type="project" value="TreeGrafter"/>
</dbReference>
<evidence type="ECO:0000313" key="9">
    <source>
        <dbReference type="EMBL" id="TQV99366.1"/>
    </source>
</evidence>
<sequence length="426" mass="47349">MSDSARDVGQTDTRDSNDSNPPNGPEKKKSRRPANTAFRQQRLKAWQPILTPKTVLPLFFAIGIIFAPIGGLLLYANSQVQEIRIDYTKCVADAPSDSFGDMPGKNIEMAFKNGSLSDVQPQWKKETGVNVNLTKDVSVSTTICHLRFSIPDDMKPPVLFYYHLTNFYQNHRRYVDSFDAQQLNGEARSYGDIDSSKCTPLKVNTTLNKPIFPCGLIANSMFNDTFSSPKLMNPPGSNSPRDYAMNNSTNIAWASDKDLYSKTKYGYQDVVPPPNWHERYPNGYTAEDGPPDLKSWEAFQVWMRTAALPDFSKLYQRNDDDTMEKGTYEIAIRDYFEVTKFGGTKSVLITTRTVMGGRNPFLGIAYIVVGGVCIILGGVFTATHLIKPRKLGDHTYLSWNNTPAAKSSGGPASAVASGREMRPGEA</sequence>
<reference evidence="9 10" key="1">
    <citation type="journal article" date="2019" name="Appl. Microbiol. Biotechnol.">
        <title>Genome sequence of Isaria javanica and comparative genome analysis insights into family S53 peptidase evolution in fungal entomopathogens.</title>
        <authorList>
            <person name="Lin R."/>
            <person name="Zhang X."/>
            <person name="Xin B."/>
            <person name="Zou M."/>
            <person name="Gao Y."/>
            <person name="Qin F."/>
            <person name="Hu Q."/>
            <person name="Xie B."/>
            <person name="Cheng X."/>
        </authorList>
    </citation>
    <scope>NUCLEOTIDE SEQUENCE [LARGE SCALE GENOMIC DNA]</scope>
    <source>
        <strain evidence="9 10">IJ1G</strain>
    </source>
</reference>
<accession>A0A545WAD3</accession>
<evidence type="ECO:0000256" key="6">
    <source>
        <dbReference type="PIRNR" id="PIRNR015840"/>
    </source>
</evidence>
<feature type="region of interest" description="Disordered" evidence="7">
    <location>
        <begin position="1"/>
        <end position="35"/>
    </location>
</feature>
<keyword evidence="5 6" id="KW-0472">Membrane</keyword>
<keyword evidence="4 8" id="KW-1133">Transmembrane helix</keyword>
<evidence type="ECO:0000256" key="1">
    <source>
        <dbReference type="ARBA" id="ARBA00004141"/>
    </source>
</evidence>
<dbReference type="Proteomes" id="UP000315783">
    <property type="component" value="Unassembled WGS sequence"/>
</dbReference>
<dbReference type="PANTHER" id="PTHR10926">
    <property type="entry name" value="CELL CYCLE CONTROL PROTEIN 50"/>
    <property type="match status" value="1"/>
</dbReference>
<evidence type="ECO:0000256" key="8">
    <source>
        <dbReference type="SAM" id="Phobius"/>
    </source>
</evidence>
<dbReference type="PIRSF" id="PIRSF015840">
    <property type="entry name" value="DUF284_TM_euk"/>
    <property type="match status" value="1"/>
</dbReference>
<name>A0A545WAD3_9HYPO</name>
<dbReference type="STRING" id="43265.A0A545WAD3"/>
<dbReference type="PANTHER" id="PTHR10926:SF0">
    <property type="entry name" value="CDC50, ISOFORM A"/>
    <property type="match status" value="1"/>
</dbReference>
<feature type="compositionally biased region" description="Low complexity" evidence="7">
    <location>
        <begin position="404"/>
        <end position="418"/>
    </location>
</feature>
<dbReference type="Pfam" id="PF03381">
    <property type="entry name" value="CDC50"/>
    <property type="match status" value="1"/>
</dbReference>
<evidence type="ECO:0000256" key="2">
    <source>
        <dbReference type="ARBA" id="ARBA00009457"/>
    </source>
</evidence>
<feature type="region of interest" description="Disordered" evidence="7">
    <location>
        <begin position="404"/>
        <end position="426"/>
    </location>
</feature>
<feature type="transmembrane region" description="Helical" evidence="8">
    <location>
        <begin position="55"/>
        <end position="76"/>
    </location>
</feature>
<protein>
    <submittedName>
        <fullName evidence="9">CDC50 family protein</fullName>
    </submittedName>
</protein>
<dbReference type="AlphaFoldDB" id="A0A545WAD3"/>
<keyword evidence="3 8" id="KW-0812">Transmembrane</keyword>
<proteinExistence type="inferred from homology"/>
<feature type="transmembrane region" description="Helical" evidence="8">
    <location>
        <begin position="361"/>
        <end position="386"/>
    </location>
</feature>
<keyword evidence="10" id="KW-1185">Reference proteome</keyword>
<comment type="caution">
    <text evidence="9">The sequence shown here is derived from an EMBL/GenBank/DDBJ whole genome shotgun (WGS) entry which is preliminary data.</text>
</comment>